<comment type="caution">
    <text evidence="8">The sequence shown here is derived from an EMBL/GenBank/DDBJ whole genome shotgun (WGS) entry which is preliminary data.</text>
</comment>
<protein>
    <recommendedName>
        <fullName evidence="3 5">acylphosphatase</fullName>
        <ecNumber evidence="2 5">3.6.1.7</ecNumber>
    </recommendedName>
</protein>
<sequence length="92" mass="10733">MEIVRKHIRFTGMVQGVGFRYKSSYVARSLGITGWVRNNADDSVEMEAQGTEEQIYRLLKMLNKDSYIRIDKIETDKLPVENAERSFRIIGY</sequence>
<dbReference type="PATRIC" id="fig|1235802.3.peg.6183"/>
<reference evidence="8 9" key="1">
    <citation type="journal article" date="2014" name="Genome Announc.">
        <title>Draft genome sequences of the altered schaedler flora, a defined bacterial community from gnotobiotic mice.</title>
        <authorList>
            <person name="Wannemuehler M.J."/>
            <person name="Overstreet A.M."/>
            <person name="Ward D.V."/>
            <person name="Phillips G.J."/>
        </authorList>
    </citation>
    <scope>NUCLEOTIDE SEQUENCE [LARGE SCALE GENOMIC DNA]</scope>
    <source>
        <strain evidence="8 9">ASF492</strain>
    </source>
</reference>
<keyword evidence="5" id="KW-0378">Hydrolase</keyword>
<evidence type="ECO:0000256" key="4">
    <source>
        <dbReference type="ARBA" id="ARBA00047645"/>
    </source>
</evidence>
<dbReference type="PANTHER" id="PTHR47268:SF4">
    <property type="entry name" value="ACYLPHOSPHATASE"/>
    <property type="match status" value="1"/>
</dbReference>
<evidence type="ECO:0000256" key="2">
    <source>
        <dbReference type="ARBA" id="ARBA00012150"/>
    </source>
</evidence>
<comment type="similarity">
    <text evidence="1 6">Belongs to the acylphosphatase family.</text>
</comment>
<dbReference type="GO" id="GO:0003998">
    <property type="term" value="F:acylphosphatase activity"/>
    <property type="evidence" value="ECO:0007669"/>
    <property type="project" value="UniProtKB-EC"/>
</dbReference>
<evidence type="ECO:0000256" key="6">
    <source>
        <dbReference type="RuleBase" id="RU004168"/>
    </source>
</evidence>
<dbReference type="Gene3D" id="3.30.70.100">
    <property type="match status" value="1"/>
</dbReference>
<evidence type="ECO:0000313" key="8">
    <source>
        <dbReference type="EMBL" id="EMZ18089.1"/>
    </source>
</evidence>
<dbReference type="Proteomes" id="UP000012589">
    <property type="component" value="Unassembled WGS sequence"/>
</dbReference>
<dbReference type="PANTHER" id="PTHR47268">
    <property type="entry name" value="ACYLPHOSPHATASE"/>
    <property type="match status" value="1"/>
</dbReference>
<evidence type="ECO:0000259" key="7">
    <source>
        <dbReference type="PROSITE" id="PS51160"/>
    </source>
</evidence>
<keyword evidence="9" id="KW-1185">Reference proteome</keyword>
<feature type="active site" evidence="5">
    <location>
        <position position="20"/>
    </location>
</feature>
<dbReference type="EMBL" id="AQFT01000191">
    <property type="protein sequence ID" value="EMZ18089.1"/>
    <property type="molecule type" value="Genomic_DNA"/>
</dbReference>
<evidence type="ECO:0000256" key="1">
    <source>
        <dbReference type="ARBA" id="ARBA00005614"/>
    </source>
</evidence>
<evidence type="ECO:0000256" key="5">
    <source>
        <dbReference type="PROSITE-ProRule" id="PRU00520"/>
    </source>
</evidence>
<dbReference type="OrthoDB" id="9808093at2"/>
<dbReference type="STRING" id="1235802.C823_05850"/>
<dbReference type="HOGENOM" id="CLU_141932_2_0_9"/>
<evidence type="ECO:0000256" key="3">
    <source>
        <dbReference type="ARBA" id="ARBA00015991"/>
    </source>
</evidence>
<comment type="catalytic activity">
    <reaction evidence="4 5">
        <text>an acyl phosphate + H2O = a carboxylate + phosphate + H(+)</text>
        <dbReference type="Rhea" id="RHEA:14965"/>
        <dbReference type="ChEBI" id="CHEBI:15377"/>
        <dbReference type="ChEBI" id="CHEBI:15378"/>
        <dbReference type="ChEBI" id="CHEBI:29067"/>
        <dbReference type="ChEBI" id="CHEBI:43474"/>
        <dbReference type="ChEBI" id="CHEBI:59918"/>
        <dbReference type="EC" id="3.6.1.7"/>
    </reaction>
</comment>
<dbReference type="InterPro" id="IPR001792">
    <property type="entry name" value="Acylphosphatase-like_dom"/>
</dbReference>
<feature type="active site" evidence="5">
    <location>
        <position position="38"/>
    </location>
</feature>
<dbReference type="InterPro" id="IPR036046">
    <property type="entry name" value="Acylphosphatase-like_dom_sf"/>
</dbReference>
<accession>N2A0K2</accession>
<dbReference type="eggNOG" id="COG1254">
    <property type="taxonomic scope" value="Bacteria"/>
</dbReference>
<dbReference type="SUPFAM" id="SSF54975">
    <property type="entry name" value="Acylphosphatase/BLUF domain-like"/>
    <property type="match status" value="1"/>
</dbReference>
<dbReference type="Pfam" id="PF00708">
    <property type="entry name" value="Acylphosphatase"/>
    <property type="match status" value="1"/>
</dbReference>
<dbReference type="PROSITE" id="PS51160">
    <property type="entry name" value="ACYLPHOSPHATASE_3"/>
    <property type="match status" value="1"/>
</dbReference>
<dbReference type="InterPro" id="IPR020456">
    <property type="entry name" value="Acylphosphatase"/>
</dbReference>
<gene>
    <name evidence="8" type="ORF">C823_05850</name>
</gene>
<proteinExistence type="inferred from homology"/>
<organism evidence="8 9">
    <name type="scientific">Eubacterium plexicaudatum ASF492</name>
    <dbReference type="NCBI Taxonomy" id="1235802"/>
    <lineage>
        <taxon>Bacteria</taxon>
        <taxon>Bacillati</taxon>
        <taxon>Bacillota</taxon>
        <taxon>Clostridia</taxon>
        <taxon>Eubacteriales</taxon>
        <taxon>Eubacteriaceae</taxon>
        <taxon>Eubacterium</taxon>
    </lineage>
</organism>
<evidence type="ECO:0000313" key="9">
    <source>
        <dbReference type="Proteomes" id="UP000012589"/>
    </source>
</evidence>
<name>N2A0K2_9FIRM</name>
<dbReference type="EC" id="3.6.1.7" evidence="2 5"/>
<dbReference type="AlphaFoldDB" id="N2A0K2"/>
<feature type="domain" description="Acylphosphatase-like" evidence="7">
    <location>
        <begin position="5"/>
        <end position="91"/>
    </location>
</feature>